<dbReference type="AlphaFoldDB" id="A0A329R085"/>
<dbReference type="GO" id="GO:0016491">
    <property type="term" value="F:oxidoreductase activity"/>
    <property type="evidence" value="ECO:0007669"/>
    <property type="project" value="UniProtKB-KW"/>
</dbReference>
<dbReference type="InterPro" id="IPR015815">
    <property type="entry name" value="HIBADH-related"/>
</dbReference>
<dbReference type="GO" id="GO:0050661">
    <property type="term" value="F:NADP binding"/>
    <property type="evidence" value="ECO:0007669"/>
    <property type="project" value="InterPro"/>
</dbReference>
<protein>
    <submittedName>
        <fullName evidence="5">NAD(P)-dependent oxidoreductase</fullName>
    </submittedName>
</protein>
<accession>A0A329R085</accession>
<dbReference type="PANTHER" id="PTHR43580">
    <property type="entry name" value="OXIDOREDUCTASE GLYR1-RELATED"/>
    <property type="match status" value="1"/>
</dbReference>
<dbReference type="EMBL" id="QMIG01000002">
    <property type="protein sequence ID" value="RAW17927.1"/>
    <property type="molecule type" value="Genomic_DNA"/>
</dbReference>
<dbReference type="OrthoDB" id="4029976at2"/>
<dbReference type="SUPFAM" id="SSF51905">
    <property type="entry name" value="FAD/NAD(P)-binding domain"/>
    <property type="match status" value="1"/>
</dbReference>
<feature type="domain" description="6-phosphogluconate dehydrogenase NADP-binding" evidence="3">
    <location>
        <begin position="9"/>
        <end position="159"/>
    </location>
</feature>
<dbReference type="InterPro" id="IPR006115">
    <property type="entry name" value="6PGDH_NADP-bd"/>
</dbReference>
<feature type="domain" description="NADPH-dependent reductive aminase-like C-terminal" evidence="4">
    <location>
        <begin position="164"/>
        <end position="289"/>
    </location>
</feature>
<evidence type="ECO:0000313" key="5">
    <source>
        <dbReference type="EMBL" id="RAW17927.1"/>
    </source>
</evidence>
<evidence type="ECO:0000313" key="6">
    <source>
        <dbReference type="Proteomes" id="UP000250462"/>
    </source>
</evidence>
<evidence type="ECO:0000259" key="4">
    <source>
        <dbReference type="Pfam" id="PF21761"/>
    </source>
</evidence>
<dbReference type="PIRSF" id="PIRSF000103">
    <property type="entry name" value="HIBADH"/>
    <property type="match status" value="1"/>
</dbReference>
<keyword evidence="6" id="KW-1185">Reference proteome</keyword>
<dbReference type="InterPro" id="IPR036291">
    <property type="entry name" value="NAD(P)-bd_dom_sf"/>
</dbReference>
<comment type="similarity">
    <text evidence="1">Belongs to the HIBADH-related family.</text>
</comment>
<evidence type="ECO:0000259" key="3">
    <source>
        <dbReference type="Pfam" id="PF03446"/>
    </source>
</evidence>
<dbReference type="InterPro" id="IPR036188">
    <property type="entry name" value="FAD/NAD-bd_sf"/>
</dbReference>
<dbReference type="Pfam" id="PF03446">
    <property type="entry name" value="NAD_binding_2"/>
    <property type="match status" value="1"/>
</dbReference>
<keyword evidence="2" id="KW-0560">Oxidoreductase</keyword>
<dbReference type="Proteomes" id="UP000250462">
    <property type="component" value="Unassembled WGS sequence"/>
</dbReference>
<dbReference type="Gene3D" id="1.10.1040.10">
    <property type="entry name" value="N-(1-d-carboxylethyl)-l-norvaline Dehydrogenase, domain 2"/>
    <property type="match status" value="1"/>
</dbReference>
<evidence type="ECO:0000256" key="1">
    <source>
        <dbReference type="ARBA" id="ARBA00009080"/>
    </source>
</evidence>
<dbReference type="PANTHER" id="PTHR43580:SF2">
    <property type="entry name" value="CYTOKINE-LIKE NUCLEAR FACTOR N-PAC"/>
    <property type="match status" value="1"/>
</dbReference>
<dbReference type="InterPro" id="IPR048666">
    <property type="entry name" value="RedAm-like_C"/>
</dbReference>
<name>A0A329R085_9ACTN</name>
<dbReference type="InterPro" id="IPR013328">
    <property type="entry name" value="6PGD_dom2"/>
</dbReference>
<dbReference type="SUPFAM" id="SSF51735">
    <property type="entry name" value="NAD(P)-binding Rossmann-fold domains"/>
    <property type="match status" value="1"/>
</dbReference>
<comment type="caution">
    <text evidence="5">The sequence shown here is derived from an EMBL/GenBank/DDBJ whole genome shotgun (WGS) entry which is preliminary data.</text>
</comment>
<sequence>MASQTDTDVTIIGLGLMGRALAGALLAEGHQVTVWNRTAAKAEELLAQGALLADSANSAVNASPVTISCVSDYQALQQAFASISDELDGRLLVNVTSGDSAQARDMALWTEQRGAHYLDGAIMAVPTTIGTAEAVILLSGSKSAFDREQSVLDALGTATYLGADHGLSALYDVAGLSMMWGVLNAWLHGVALLRTAGIDASTYTSFAVQIAQGTAGWLAGYADQVDSGIYPPDDATLATHAGGMAHLVEESERLGVNAELPRLFKSLVDRAITAGQAEQSYPVLIEQFTQESRTSSHHGR</sequence>
<evidence type="ECO:0000256" key="2">
    <source>
        <dbReference type="ARBA" id="ARBA00023002"/>
    </source>
</evidence>
<dbReference type="RefSeq" id="WP_112256886.1">
    <property type="nucleotide sequence ID" value="NZ_QMIG01000002.1"/>
</dbReference>
<dbReference type="InterPro" id="IPR051265">
    <property type="entry name" value="HIBADH-related_NP60_sf"/>
</dbReference>
<organism evidence="5 6">
    <name type="scientific">Phytoactinopolyspora halophila</name>
    <dbReference type="NCBI Taxonomy" id="1981511"/>
    <lineage>
        <taxon>Bacteria</taxon>
        <taxon>Bacillati</taxon>
        <taxon>Actinomycetota</taxon>
        <taxon>Actinomycetes</taxon>
        <taxon>Jiangellales</taxon>
        <taxon>Jiangellaceae</taxon>
        <taxon>Phytoactinopolyspora</taxon>
    </lineage>
</organism>
<gene>
    <name evidence="5" type="ORF">DPM12_03515</name>
</gene>
<proteinExistence type="inferred from homology"/>
<reference evidence="5 6" key="1">
    <citation type="submission" date="2018-06" db="EMBL/GenBank/DDBJ databases">
        <title>Phytoactinopolyspora halophila sp. nov., a novel halophilic actinomycete isolated from a saline soil in China.</title>
        <authorList>
            <person name="Tang S.-K."/>
        </authorList>
    </citation>
    <scope>NUCLEOTIDE SEQUENCE [LARGE SCALE GENOMIC DNA]</scope>
    <source>
        <strain evidence="5 6">YIM 96934</strain>
    </source>
</reference>
<dbReference type="Gene3D" id="3.40.50.720">
    <property type="entry name" value="NAD(P)-binding Rossmann-like Domain"/>
    <property type="match status" value="1"/>
</dbReference>
<dbReference type="Pfam" id="PF21761">
    <property type="entry name" value="RedAm-like_C"/>
    <property type="match status" value="1"/>
</dbReference>